<proteinExistence type="predicted"/>
<reference evidence="1 2" key="1">
    <citation type="journal article" date="2012" name="PLoS Genet.">
        <title>Comparative Genomics of Plant-Associated Pseudomonas spp.: Insights into Diversity and Inheritance of Traits Involved in Multitrophic Interactions.</title>
        <authorList>
            <person name="Loper J.E."/>
            <person name="Hassan K.A."/>
            <person name="Mavrodi D.V."/>
            <person name="Davis E.W.II."/>
            <person name="Lim C.K."/>
            <person name="Shaffer B.T."/>
            <person name="Elbourne L.D."/>
            <person name="Stockwell V.O."/>
            <person name="Hartney S.L."/>
            <person name="Breakwell K."/>
            <person name="Henkels M.D."/>
            <person name="Tetu S.G."/>
            <person name="Rangel L.I."/>
            <person name="Kidarsa T.A."/>
            <person name="Wilson N.L."/>
            <person name="van de Mortel J.E."/>
            <person name="Song C."/>
            <person name="Blumhagen R."/>
            <person name="Radune D."/>
            <person name="Hostetler J.B."/>
            <person name="Brinkac L.M."/>
            <person name="Durkin A.S."/>
            <person name="Kluepfel D.A."/>
            <person name="Wechter W.P."/>
            <person name="Anderson A.J."/>
            <person name="Kim Y.C."/>
            <person name="Pierson L.S.III."/>
            <person name="Pierson E.A."/>
            <person name="Lindow S.E."/>
            <person name="Kobayashi D.Y."/>
            <person name="Raaijmakers J.M."/>
            <person name="Weller D.M."/>
            <person name="Thomashow L.S."/>
            <person name="Allen A.E."/>
            <person name="Paulsen I.T."/>
        </authorList>
    </citation>
    <scope>NUCLEOTIDE SEQUENCE [LARGE SCALE GENOMIC DNA]</scope>
    <source>
        <strain evidence="1 2">O6</strain>
    </source>
</reference>
<organism evidence="1 2">
    <name type="scientific">Pseudomonas chlororaphis O6</name>
    <dbReference type="NCBI Taxonomy" id="1037915"/>
    <lineage>
        <taxon>Bacteria</taxon>
        <taxon>Pseudomonadati</taxon>
        <taxon>Pseudomonadota</taxon>
        <taxon>Gammaproteobacteria</taxon>
        <taxon>Pseudomonadales</taxon>
        <taxon>Pseudomonadaceae</taxon>
        <taxon>Pseudomonas</taxon>
    </lineage>
</organism>
<sequence length="50" mass="5498">MEEAAQLIRAKLLPVPAELDLNDLEGRTDDPTLKSLKDQNSIQILSIAPI</sequence>
<protein>
    <submittedName>
        <fullName evidence="1">Uncharacterized protein</fullName>
    </submittedName>
</protein>
<accession>A0AB33WN11</accession>
<dbReference type="Proteomes" id="UP000003790">
    <property type="component" value="Chromosome"/>
</dbReference>
<name>A0AB33WN11_9PSED</name>
<evidence type="ECO:0000313" key="2">
    <source>
        <dbReference type="Proteomes" id="UP000003790"/>
    </source>
</evidence>
<comment type="caution">
    <text evidence="1">The sequence shown here is derived from an EMBL/GenBank/DDBJ whole genome shotgun (WGS) entry which is preliminary data.</text>
</comment>
<gene>
    <name evidence="1" type="ORF">PchlO6_1940</name>
</gene>
<dbReference type="AlphaFoldDB" id="A0AB33WN11"/>
<dbReference type="EMBL" id="AHOT01000027">
    <property type="protein sequence ID" value="EIM14514.1"/>
    <property type="molecule type" value="Genomic_DNA"/>
</dbReference>
<evidence type="ECO:0000313" key="1">
    <source>
        <dbReference type="EMBL" id="EIM14514.1"/>
    </source>
</evidence>